<reference evidence="2 3" key="1">
    <citation type="submission" date="2018-04" db="EMBL/GenBank/DDBJ databases">
        <title>Methylobacterium sp. PR1016A genome.</title>
        <authorList>
            <person name="Park W."/>
        </authorList>
    </citation>
    <scope>NUCLEOTIDE SEQUENCE [LARGE SCALE GENOMIC DNA]</scope>
    <source>
        <strain evidence="2 3">PR1016A</strain>
    </source>
</reference>
<keyword evidence="1" id="KW-1133">Transmembrane helix</keyword>
<name>A0A2R4WI89_9HYPH</name>
<dbReference type="RefSeq" id="WP_099953138.1">
    <property type="nucleotide sequence ID" value="NZ_CP028843.1"/>
</dbReference>
<gene>
    <name evidence="2" type="ORF">DA075_10345</name>
</gene>
<sequence length="119" mass="12417">MDLIAVAMADTPVPGLPPGVEEAAKRLATDGGVTGALLVLAIAAILGLWWEMRRRDSQASTRLEAVQRAVDAAPAKALEAAGGEAGLAEIVFRKLNLEDDANEHNTLAPVVAQLPRATK</sequence>
<proteinExistence type="predicted"/>
<dbReference type="Proteomes" id="UP000244755">
    <property type="component" value="Chromosome 1"/>
</dbReference>
<feature type="transmembrane region" description="Helical" evidence="1">
    <location>
        <begin position="31"/>
        <end position="50"/>
    </location>
</feature>
<evidence type="ECO:0000313" key="3">
    <source>
        <dbReference type="Proteomes" id="UP000244755"/>
    </source>
</evidence>
<dbReference type="AlphaFoldDB" id="A0A2R4WI89"/>
<organism evidence="2 3">
    <name type="scientific">Methylobacterium currus</name>
    <dbReference type="NCBI Taxonomy" id="2051553"/>
    <lineage>
        <taxon>Bacteria</taxon>
        <taxon>Pseudomonadati</taxon>
        <taxon>Pseudomonadota</taxon>
        <taxon>Alphaproteobacteria</taxon>
        <taxon>Hyphomicrobiales</taxon>
        <taxon>Methylobacteriaceae</taxon>
        <taxon>Methylobacterium</taxon>
    </lineage>
</organism>
<dbReference type="OrthoDB" id="8002598at2"/>
<evidence type="ECO:0000313" key="2">
    <source>
        <dbReference type="EMBL" id="AWB21262.1"/>
    </source>
</evidence>
<keyword evidence="1" id="KW-0812">Transmembrane</keyword>
<dbReference type="KEGG" id="mee:DA075_10345"/>
<evidence type="ECO:0000256" key="1">
    <source>
        <dbReference type="SAM" id="Phobius"/>
    </source>
</evidence>
<accession>A0A2R4WI89</accession>
<keyword evidence="3" id="KW-1185">Reference proteome</keyword>
<protein>
    <submittedName>
        <fullName evidence="2">Uncharacterized protein</fullName>
    </submittedName>
</protein>
<keyword evidence="1" id="KW-0472">Membrane</keyword>
<dbReference type="EMBL" id="CP028843">
    <property type="protein sequence ID" value="AWB21262.1"/>
    <property type="molecule type" value="Genomic_DNA"/>
</dbReference>